<keyword evidence="2" id="KW-0808">Transferase</keyword>
<dbReference type="AlphaFoldDB" id="A0A2M8TLU8"/>
<dbReference type="PANTHER" id="PTHR36836">
    <property type="entry name" value="COLANIC ACID BIOSYNTHESIS PROTEIN WCAK"/>
    <property type="match status" value="1"/>
</dbReference>
<comment type="caution">
    <text evidence="2">The sequence shown here is derived from an EMBL/GenBank/DDBJ whole genome shotgun (WGS) entry which is preliminary data.</text>
</comment>
<sequence length="378" mass="43558">MEKIVLSGIGFVNKGAELMLYAILQEIENKFPNSVVYLSEAIPQGYDFSTKLSFKTQYPIWLKTFKIQGIMERLKLPFYDNFIANKIVKDAKYFIDASGFLFSDQFNLKRENYQYWFKQLAKYKEQGTKIIFLPQAFGPIEYKYTKDIIDVICEKADLIFAREKVSLDYLKQIKQTKDNVLMYPDFTSLIDGIIPSKYSYLSNGICIIPNAKMVSQGIVTIEEYINILTQIINQTTSTKHKTYLLNHEGIGDEDIIAKCKQYLGKDIEIVTGLNALEVKGMISSSYLCVSSRFHGVASALNSGVPCLATSWSHKYEELFKLYQQTDCILNTKDLNSIKNKITEYIDERNNLFIRQAITKILPTIKTQSKEMWDLIWSI</sequence>
<dbReference type="Pfam" id="PF04230">
    <property type="entry name" value="PS_pyruv_trans"/>
    <property type="match status" value="1"/>
</dbReference>
<organism evidence="2 3">
    <name type="scientific">Prevotella intermedia</name>
    <dbReference type="NCBI Taxonomy" id="28131"/>
    <lineage>
        <taxon>Bacteria</taxon>
        <taxon>Pseudomonadati</taxon>
        <taxon>Bacteroidota</taxon>
        <taxon>Bacteroidia</taxon>
        <taxon>Bacteroidales</taxon>
        <taxon>Prevotellaceae</taxon>
        <taxon>Prevotella</taxon>
    </lineage>
</organism>
<gene>
    <name evidence="2" type="ORF">CTM59_01800</name>
</gene>
<protein>
    <submittedName>
        <fullName evidence="2">Polysaccharide pyruvyl transferase family protein</fullName>
    </submittedName>
</protein>
<evidence type="ECO:0000259" key="1">
    <source>
        <dbReference type="Pfam" id="PF04230"/>
    </source>
</evidence>
<dbReference type="RefSeq" id="WP_088437880.1">
    <property type="nucleotide sequence ID" value="NZ_NHRV01000001.1"/>
</dbReference>
<dbReference type="GO" id="GO:0016740">
    <property type="term" value="F:transferase activity"/>
    <property type="evidence" value="ECO:0007669"/>
    <property type="project" value="UniProtKB-KW"/>
</dbReference>
<reference evidence="2 3" key="1">
    <citation type="submission" date="2017-11" db="EMBL/GenBank/DDBJ databases">
        <title>Genome sequencing of Prevotella intermedia KCOM 2833.</title>
        <authorList>
            <person name="Kook J.-K."/>
            <person name="Park S.-N."/>
            <person name="Lim Y.K."/>
        </authorList>
    </citation>
    <scope>NUCLEOTIDE SEQUENCE [LARGE SCALE GENOMIC DNA]</scope>
    <source>
        <strain evidence="2 3">KCOM 2833</strain>
    </source>
</reference>
<name>A0A2M8TLU8_PREIN</name>
<evidence type="ECO:0000313" key="2">
    <source>
        <dbReference type="EMBL" id="PJI24889.1"/>
    </source>
</evidence>
<proteinExistence type="predicted"/>
<dbReference type="Proteomes" id="UP000231201">
    <property type="component" value="Unassembled WGS sequence"/>
</dbReference>
<evidence type="ECO:0000313" key="3">
    <source>
        <dbReference type="Proteomes" id="UP000231201"/>
    </source>
</evidence>
<dbReference type="InterPro" id="IPR007345">
    <property type="entry name" value="Polysacch_pyruvyl_Trfase"/>
</dbReference>
<feature type="domain" description="Polysaccharide pyruvyl transferase" evidence="1">
    <location>
        <begin position="13"/>
        <end position="313"/>
    </location>
</feature>
<dbReference type="EMBL" id="PENH01000001">
    <property type="protein sequence ID" value="PJI24889.1"/>
    <property type="molecule type" value="Genomic_DNA"/>
</dbReference>
<accession>A0A2M8TLU8</accession>
<dbReference type="PANTHER" id="PTHR36836:SF1">
    <property type="entry name" value="COLANIC ACID BIOSYNTHESIS PROTEIN WCAK"/>
    <property type="match status" value="1"/>
</dbReference>